<protein>
    <recommendedName>
        <fullName evidence="5">Protein kinase domain-containing protein</fullName>
    </recommendedName>
</protein>
<feature type="region of interest" description="Disordered" evidence="4">
    <location>
        <begin position="268"/>
        <end position="296"/>
    </location>
</feature>
<dbReference type="Proteomes" id="UP000654075">
    <property type="component" value="Unassembled WGS sequence"/>
</dbReference>
<reference evidence="6" key="1">
    <citation type="submission" date="2021-02" db="EMBL/GenBank/DDBJ databases">
        <authorList>
            <person name="Dougan E. K."/>
            <person name="Rhodes N."/>
            <person name="Thang M."/>
            <person name="Chan C."/>
        </authorList>
    </citation>
    <scope>NUCLEOTIDE SEQUENCE</scope>
</reference>
<evidence type="ECO:0000256" key="2">
    <source>
        <dbReference type="ARBA" id="ARBA00022741"/>
    </source>
</evidence>
<accession>A0A813FF68</accession>
<evidence type="ECO:0000313" key="6">
    <source>
        <dbReference type="EMBL" id="CAE8612315.1"/>
    </source>
</evidence>
<dbReference type="PANTHER" id="PTHR45832:SF22">
    <property type="entry name" value="SERINE_THREONINE-PROTEIN KINASE SAMKA-RELATED"/>
    <property type="match status" value="1"/>
</dbReference>
<dbReference type="GO" id="GO:0005524">
    <property type="term" value="F:ATP binding"/>
    <property type="evidence" value="ECO:0007669"/>
    <property type="project" value="UniProtKB-KW"/>
</dbReference>
<name>A0A813FF68_POLGL</name>
<evidence type="ECO:0000256" key="4">
    <source>
        <dbReference type="SAM" id="MobiDB-lite"/>
    </source>
</evidence>
<dbReference type="PROSITE" id="PS50011">
    <property type="entry name" value="PROTEIN_KINASE_DOM"/>
    <property type="match status" value="1"/>
</dbReference>
<dbReference type="InterPro" id="IPR000719">
    <property type="entry name" value="Prot_kinase_dom"/>
</dbReference>
<dbReference type="InterPro" id="IPR011009">
    <property type="entry name" value="Kinase-like_dom_sf"/>
</dbReference>
<evidence type="ECO:0000256" key="3">
    <source>
        <dbReference type="ARBA" id="ARBA00022840"/>
    </source>
</evidence>
<dbReference type="SUPFAM" id="SSF56112">
    <property type="entry name" value="Protein kinase-like (PK-like)"/>
    <property type="match status" value="1"/>
</dbReference>
<dbReference type="SMART" id="SM00220">
    <property type="entry name" value="S_TKc"/>
    <property type="match status" value="1"/>
</dbReference>
<dbReference type="PANTHER" id="PTHR45832">
    <property type="entry name" value="SERINE/THREONINE-PROTEIN KINASE SAMKA-RELATED-RELATED"/>
    <property type="match status" value="1"/>
</dbReference>
<dbReference type="InterPro" id="IPR051931">
    <property type="entry name" value="PAK3-like"/>
</dbReference>
<feature type="compositionally biased region" description="Acidic residues" evidence="4">
    <location>
        <begin position="268"/>
        <end position="284"/>
    </location>
</feature>
<gene>
    <name evidence="6" type="ORF">PGLA1383_LOCUS30113</name>
</gene>
<comment type="similarity">
    <text evidence="1">Belongs to the protein kinase superfamily. STE Ser/Thr protein kinase family. STE20 subfamily.</text>
</comment>
<comment type="caution">
    <text evidence="6">The sequence shown here is derived from an EMBL/GenBank/DDBJ whole genome shotgun (WGS) entry which is preliminary data.</text>
</comment>
<feature type="region of interest" description="Disordered" evidence="4">
    <location>
        <begin position="24"/>
        <end position="47"/>
    </location>
</feature>
<dbReference type="AlphaFoldDB" id="A0A813FF68"/>
<organism evidence="6 7">
    <name type="scientific">Polarella glacialis</name>
    <name type="common">Dinoflagellate</name>
    <dbReference type="NCBI Taxonomy" id="89957"/>
    <lineage>
        <taxon>Eukaryota</taxon>
        <taxon>Sar</taxon>
        <taxon>Alveolata</taxon>
        <taxon>Dinophyceae</taxon>
        <taxon>Suessiales</taxon>
        <taxon>Suessiaceae</taxon>
        <taxon>Polarella</taxon>
    </lineage>
</organism>
<dbReference type="EMBL" id="CAJNNV010025108">
    <property type="protein sequence ID" value="CAE8612315.1"/>
    <property type="molecule type" value="Genomic_DNA"/>
</dbReference>
<keyword evidence="2" id="KW-0547">Nucleotide-binding</keyword>
<evidence type="ECO:0000313" key="7">
    <source>
        <dbReference type="Proteomes" id="UP000654075"/>
    </source>
</evidence>
<evidence type="ECO:0000256" key="1">
    <source>
        <dbReference type="ARBA" id="ARBA00008874"/>
    </source>
</evidence>
<dbReference type="CDD" id="cd00180">
    <property type="entry name" value="PKc"/>
    <property type="match status" value="1"/>
</dbReference>
<dbReference type="Gene3D" id="1.10.510.10">
    <property type="entry name" value="Transferase(Phosphotransferase) domain 1"/>
    <property type="match status" value="1"/>
</dbReference>
<dbReference type="OrthoDB" id="4062651at2759"/>
<sequence length="651" mass="70228">MNTKSRGDQKGDSPSQVWLHPIHHSQDQEQDNNNNSSSMPTSWTSRHVGQSRVVALQNVADRVAKHMASGWTPGTTSPSSPAQFNVSLAEFALVVRSASPSDSASPEVQFQVPLLFSDIAWIAVPSLGVDVMHHVVAVAPRPERCGLLEPSLLDVWLLLVQSHGGAGLQKFLLQLSSRGAIRWDLNSCYDLPQDGWQADRFEGRVCMGSPRHALGPREVSVQAVKTHTKISTEGMLNSIPLLAMCRGHPNIAGLLGVFCSHEPVFPEDDGADDAAADPPLDEPEQSPRHWSGGSVSSLKPEASVLLSFWLDGRLNPVREHCPLGSLLDLVESVGAFSEVSGFEVMCGVMSALAHLHSLRMVHRNVTPRDVLMGDAGRPLLGDIRFAACIDDKKAMARHVGAAGFAAPEVVDCEPYGLAADIFSAGAVFYFALRLDLPSHLQMQTRLREGFADHVGVLLKALLAKDPLARPAADRAFGACWMSLPPEVQQRASASHAAVRALPLQLRQRRDEEKLFPCWKPTSEGAKSLQCFEDGRVGRRMIPDTDADGSSTLVGPGGPLMFMFASSGAPFVAPDSPLARCNCPQTALSDSVAPIAAPESPNEPSCPLNNDGTGRALEPHPPSTTLRLFRKVLAARQRFLGFHGRSLPRDSQ</sequence>
<dbReference type="Pfam" id="PF00069">
    <property type="entry name" value="Pkinase"/>
    <property type="match status" value="1"/>
</dbReference>
<feature type="domain" description="Protein kinase" evidence="5">
    <location>
        <begin position="196"/>
        <end position="481"/>
    </location>
</feature>
<keyword evidence="7" id="KW-1185">Reference proteome</keyword>
<dbReference type="GO" id="GO:0004672">
    <property type="term" value="F:protein kinase activity"/>
    <property type="evidence" value="ECO:0007669"/>
    <property type="project" value="InterPro"/>
</dbReference>
<keyword evidence="3" id="KW-0067">ATP-binding</keyword>
<evidence type="ECO:0000259" key="5">
    <source>
        <dbReference type="PROSITE" id="PS50011"/>
    </source>
</evidence>
<feature type="region of interest" description="Disordered" evidence="4">
    <location>
        <begin position="594"/>
        <end position="621"/>
    </location>
</feature>
<proteinExistence type="inferred from homology"/>